<dbReference type="Proteomes" id="UP000433883">
    <property type="component" value="Unassembled WGS sequence"/>
</dbReference>
<comment type="caution">
    <text evidence="1">The sequence shown here is derived from an EMBL/GenBank/DDBJ whole genome shotgun (WGS) entry which is preliminary data.</text>
</comment>
<reference evidence="1 3" key="1">
    <citation type="submission" date="2019-11" db="EMBL/GenBank/DDBJ databases">
        <title>Venturia inaequalis Genome Resource.</title>
        <authorList>
            <person name="Lichtner F.J."/>
        </authorList>
    </citation>
    <scope>NUCLEOTIDE SEQUENCE [LARGE SCALE GENOMIC DNA]</scope>
    <source>
        <strain evidence="1">Bline_iso_100314</strain>
        <strain evidence="2 4">DMI_063113</strain>
    </source>
</reference>
<accession>A0A8H3V8K5</accession>
<keyword evidence="4" id="KW-1185">Reference proteome</keyword>
<dbReference type="EMBL" id="WNWQ01000021">
    <property type="protein sequence ID" value="KAE9984035.1"/>
    <property type="molecule type" value="Genomic_DNA"/>
</dbReference>
<dbReference type="AlphaFoldDB" id="A0A8H3V8K5"/>
<evidence type="ECO:0000313" key="4">
    <source>
        <dbReference type="Proteomes" id="UP000490939"/>
    </source>
</evidence>
<dbReference type="Proteomes" id="UP000490939">
    <property type="component" value="Unassembled WGS sequence"/>
</dbReference>
<proteinExistence type="predicted"/>
<protein>
    <submittedName>
        <fullName evidence="1">Uncharacterized protein</fullName>
    </submittedName>
</protein>
<name>A0A8H3V8K5_VENIN</name>
<evidence type="ECO:0000313" key="2">
    <source>
        <dbReference type="EMBL" id="KAE9993184.1"/>
    </source>
</evidence>
<evidence type="ECO:0000313" key="1">
    <source>
        <dbReference type="EMBL" id="KAE9984035.1"/>
    </source>
</evidence>
<sequence length="207" mass="24034">MEQFETREEEERPDPRRFADAIEHIYNNTAPGDKAREVAVLSSLPNMDKLLQFDASPFSKMMSEVGEFSRDVVKATRWSNGMGVSQNLLYQNFQGPTSHRNPKRHLDRKLVAYTCKDTECQAFWRLDREKLEANAKDKPICIACQDADGMEKMLEWDFGLLYSYECTSCNGPVMSNNPSVMSNNPYVRSQWQCCYCDSHNTFHKRKY</sequence>
<dbReference type="EMBL" id="WNWR01000036">
    <property type="protein sequence ID" value="KAE9993184.1"/>
    <property type="molecule type" value="Genomic_DNA"/>
</dbReference>
<gene>
    <name evidence="1" type="ORF">BLS_003186</name>
    <name evidence="2" type="ORF">EG327_006183</name>
</gene>
<evidence type="ECO:0000313" key="3">
    <source>
        <dbReference type="Proteomes" id="UP000433883"/>
    </source>
</evidence>
<organism evidence="1 3">
    <name type="scientific">Venturia inaequalis</name>
    <name type="common">Apple scab fungus</name>
    <dbReference type="NCBI Taxonomy" id="5025"/>
    <lineage>
        <taxon>Eukaryota</taxon>
        <taxon>Fungi</taxon>
        <taxon>Dikarya</taxon>
        <taxon>Ascomycota</taxon>
        <taxon>Pezizomycotina</taxon>
        <taxon>Dothideomycetes</taxon>
        <taxon>Pleosporomycetidae</taxon>
        <taxon>Venturiales</taxon>
        <taxon>Venturiaceae</taxon>
        <taxon>Venturia</taxon>
    </lineage>
</organism>